<feature type="transmembrane region" description="Helical" evidence="7">
    <location>
        <begin position="43"/>
        <end position="65"/>
    </location>
</feature>
<proteinExistence type="inferred from homology"/>
<evidence type="ECO:0000256" key="7">
    <source>
        <dbReference type="SAM" id="Phobius"/>
    </source>
</evidence>
<comment type="subcellular location">
    <subcellularLocation>
        <location evidence="1">Membrane</location>
        <topology evidence="1">Multi-pass membrane protein</topology>
    </subcellularLocation>
</comment>
<dbReference type="PANTHER" id="PTHR33048:SF96">
    <property type="entry name" value="INTEGRAL MEMBRANE PROTEIN"/>
    <property type="match status" value="1"/>
</dbReference>
<feature type="compositionally biased region" description="Low complexity" evidence="6">
    <location>
        <begin position="319"/>
        <end position="328"/>
    </location>
</feature>
<evidence type="ECO:0000256" key="6">
    <source>
        <dbReference type="SAM" id="MobiDB-lite"/>
    </source>
</evidence>
<protein>
    <recommendedName>
        <fullName evidence="8">Rhodopsin domain-containing protein</fullName>
    </recommendedName>
</protein>
<evidence type="ECO:0000259" key="8">
    <source>
        <dbReference type="Pfam" id="PF20684"/>
    </source>
</evidence>
<dbReference type="PANTHER" id="PTHR33048">
    <property type="entry name" value="PTH11-LIKE INTEGRAL MEMBRANE PROTEIN (AFU_ORTHOLOGUE AFUA_5G11245)"/>
    <property type="match status" value="1"/>
</dbReference>
<feature type="domain" description="Rhodopsin" evidence="8">
    <location>
        <begin position="27"/>
        <end position="282"/>
    </location>
</feature>
<keyword evidence="2 7" id="KW-0812">Transmembrane</keyword>
<keyword evidence="10" id="KW-1185">Reference proteome</keyword>
<accession>A0A0U5GEQ0</accession>
<dbReference type="EMBL" id="CDMC01000013">
    <property type="protein sequence ID" value="CEL09198.1"/>
    <property type="molecule type" value="Genomic_DNA"/>
</dbReference>
<reference evidence="10" key="1">
    <citation type="journal article" date="2016" name="Genome Announc.">
        <title>Draft genome sequences of fungus Aspergillus calidoustus.</title>
        <authorList>
            <person name="Horn F."/>
            <person name="Linde J."/>
            <person name="Mattern D.J."/>
            <person name="Walther G."/>
            <person name="Guthke R."/>
            <person name="Scherlach K."/>
            <person name="Martin K."/>
            <person name="Brakhage A.A."/>
            <person name="Petzke L."/>
            <person name="Valiante V."/>
        </authorList>
    </citation>
    <scope>NUCLEOTIDE SEQUENCE [LARGE SCALE GENOMIC DNA]</scope>
    <source>
        <strain evidence="10">SF006504</strain>
    </source>
</reference>
<evidence type="ECO:0000256" key="4">
    <source>
        <dbReference type="ARBA" id="ARBA00023136"/>
    </source>
</evidence>
<dbReference type="STRING" id="454130.A0A0U5GEQ0"/>
<feature type="transmembrane region" description="Helical" evidence="7">
    <location>
        <begin position="250"/>
        <end position="275"/>
    </location>
</feature>
<feature type="compositionally biased region" description="Gly residues" evidence="6">
    <location>
        <begin position="329"/>
        <end position="342"/>
    </location>
</feature>
<dbReference type="InterPro" id="IPR052337">
    <property type="entry name" value="SAT4-like"/>
</dbReference>
<organism evidence="9 10">
    <name type="scientific">Aspergillus calidoustus</name>
    <dbReference type="NCBI Taxonomy" id="454130"/>
    <lineage>
        <taxon>Eukaryota</taxon>
        <taxon>Fungi</taxon>
        <taxon>Dikarya</taxon>
        <taxon>Ascomycota</taxon>
        <taxon>Pezizomycotina</taxon>
        <taxon>Eurotiomycetes</taxon>
        <taxon>Eurotiomycetidae</taxon>
        <taxon>Eurotiales</taxon>
        <taxon>Aspergillaceae</taxon>
        <taxon>Aspergillus</taxon>
        <taxon>Aspergillus subgen. Nidulantes</taxon>
    </lineage>
</organism>
<feature type="transmembrane region" description="Helical" evidence="7">
    <location>
        <begin position="223"/>
        <end position="244"/>
    </location>
</feature>
<name>A0A0U5GEQ0_ASPCI</name>
<comment type="similarity">
    <text evidence="5">Belongs to the SAT4 family.</text>
</comment>
<dbReference type="GO" id="GO:0016020">
    <property type="term" value="C:membrane"/>
    <property type="evidence" value="ECO:0007669"/>
    <property type="project" value="UniProtKB-SubCell"/>
</dbReference>
<feature type="transmembrane region" description="Helical" evidence="7">
    <location>
        <begin position="104"/>
        <end position="124"/>
    </location>
</feature>
<evidence type="ECO:0000256" key="2">
    <source>
        <dbReference type="ARBA" id="ARBA00022692"/>
    </source>
</evidence>
<dbReference type="Pfam" id="PF20684">
    <property type="entry name" value="Fung_rhodopsin"/>
    <property type="match status" value="1"/>
</dbReference>
<feature type="region of interest" description="Disordered" evidence="6">
    <location>
        <begin position="316"/>
        <end position="342"/>
    </location>
</feature>
<dbReference type="OrthoDB" id="4502802at2759"/>
<evidence type="ECO:0000256" key="5">
    <source>
        <dbReference type="ARBA" id="ARBA00038359"/>
    </source>
</evidence>
<keyword evidence="4 7" id="KW-0472">Membrane</keyword>
<feature type="transmembrane region" description="Helical" evidence="7">
    <location>
        <begin position="131"/>
        <end position="150"/>
    </location>
</feature>
<evidence type="ECO:0000256" key="1">
    <source>
        <dbReference type="ARBA" id="ARBA00004141"/>
    </source>
</evidence>
<dbReference type="Proteomes" id="UP000054771">
    <property type="component" value="Unassembled WGS sequence"/>
</dbReference>
<evidence type="ECO:0000313" key="9">
    <source>
        <dbReference type="EMBL" id="CEL09198.1"/>
    </source>
</evidence>
<gene>
    <name evidence="9" type="ORF">ASPCAL12338</name>
</gene>
<dbReference type="AlphaFoldDB" id="A0A0U5GEQ0"/>
<feature type="transmembrane region" description="Helical" evidence="7">
    <location>
        <begin position="12"/>
        <end position="31"/>
    </location>
</feature>
<evidence type="ECO:0000256" key="3">
    <source>
        <dbReference type="ARBA" id="ARBA00022989"/>
    </source>
</evidence>
<dbReference type="InterPro" id="IPR049326">
    <property type="entry name" value="Rhodopsin_dom_fungi"/>
</dbReference>
<feature type="region of interest" description="Disordered" evidence="6">
    <location>
        <begin position="368"/>
        <end position="387"/>
    </location>
</feature>
<feature type="transmembrane region" description="Helical" evidence="7">
    <location>
        <begin position="190"/>
        <end position="211"/>
    </location>
</feature>
<evidence type="ECO:0000313" key="10">
    <source>
        <dbReference type="Proteomes" id="UP000054771"/>
    </source>
</evidence>
<keyword evidence="3 7" id="KW-1133">Transmembrane helix</keyword>
<sequence length="387" mass="42177">MASAYSETGTAVACIFFLVTVWVSSALRVYVRVSYGKGPFLDDLLAVLAAILFTVYTIIFIYYQINNITPFDVSAKPTGGQSQTPLPPSHEREVTHRNLFICDLLYTFGTYTIKLSFTVMLLRLVQTRRQFWVLAVTIISGAILTVASIIHDLLFCRPIEYQWTRFGHPDAKGHCDAFWTRAVITLIHGAWVMLADITLGIIVPLMLLWNIRMHPRTKLSIRLLLGLGSLASIATIIRLAYLGLATDPTVTWAIVPMAFWSIIEQGVSITCIAIATLKPLFVRIGVVDPRDQSPVRLPTSDVFGQGDVENMAMQDSMNSGSHGAQSGVSAGGSLGSGEWGAGGNGNGTATLLASKRGWREKVMVKVRSMSGGGQGNGNVNGNRNWNP</sequence>